<dbReference type="EMBL" id="AMQN01000052">
    <property type="status" value="NOT_ANNOTATED_CDS"/>
    <property type="molecule type" value="Genomic_DNA"/>
</dbReference>
<dbReference type="EnsemblMetazoa" id="CapteT210381">
    <property type="protein sequence ID" value="CapteP210381"/>
    <property type="gene ID" value="CapteG210381"/>
</dbReference>
<reference evidence="4" key="1">
    <citation type="submission" date="2012-12" db="EMBL/GenBank/DDBJ databases">
        <authorList>
            <person name="Hellsten U."/>
            <person name="Grimwood J."/>
            <person name="Chapman J.A."/>
            <person name="Shapiro H."/>
            <person name="Aerts A."/>
            <person name="Otillar R.P."/>
            <person name="Terry A.Y."/>
            <person name="Boore J.L."/>
            <person name="Simakov O."/>
            <person name="Marletaz F."/>
            <person name="Cho S.-J."/>
            <person name="Edsinger-Gonzales E."/>
            <person name="Havlak P."/>
            <person name="Kuo D.-H."/>
            <person name="Larsson T."/>
            <person name="Lv J."/>
            <person name="Arendt D."/>
            <person name="Savage R."/>
            <person name="Osoegawa K."/>
            <person name="de Jong P."/>
            <person name="Lindberg D.R."/>
            <person name="Seaver E.C."/>
            <person name="Weisblat D.A."/>
            <person name="Putnam N.H."/>
            <person name="Grigoriev I.V."/>
            <person name="Rokhsar D.S."/>
        </authorList>
    </citation>
    <scope>NUCLEOTIDE SEQUENCE</scope>
    <source>
        <strain evidence="4">I ESC-2004</strain>
    </source>
</reference>
<name>N1PB21_CAPTE</name>
<evidence type="ECO:0000313" key="3">
    <source>
        <dbReference type="EnsemblMetazoa" id="CapteP210381"/>
    </source>
</evidence>
<accession>N1PB21</accession>
<evidence type="ECO:0000313" key="4">
    <source>
        <dbReference type="Proteomes" id="UP000014760"/>
    </source>
</evidence>
<keyword evidence="4" id="KW-1185">Reference proteome</keyword>
<feature type="compositionally biased region" description="Basic and acidic residues" evidence="1">
    <location>
        <begin position="102"/>
        <end position="115"/>
    </location>
</feature>
<organism evidence="2">
    <name type="scientific">Capitella teleta</name>
    <name type="common">Polychaete worm</name>
    <dbReference type="NCBI Taxonomy" id="283909"/>
    <lineage>
        <taxon>Eukaryota</taxon>
        <taxon>Metazoa</taxon>
        <taxon>Spiralia</taxon>
        <taxon>Lophotrochozoa</taxon>
        <taxon>Annelida</taxon>
        <taxon>Polychaeta</taxon>
        <taxon>Sedentaria</taxon>
        <taxon>Scolecida</taxon>
        <taxon>Capitellidae</taxon>
        <taxon>Capitella</taxon>
    </lineage>
</organism>
<dbReference type="Proteomes" id="UP000014760">
    <property type="component" value="Unassembled WGS sequence"/>
</dbReference>
<dbReference type="HOGENOM" id="CLU_440225_0_0_1"/>
<reference evidence="2 4" key="2">
    <citation type="journal article" date="2013" name="Nature">
        <title>Insights into bilaterian evolution from three spiralian genomes.</title>
        <authorList>
            <person name="Simakov O."/>
            <person name="Marletaz F."/>
            <person name="Cho S.J."/>
            <person name="Edsinger-Gonzales E."/>
            <person name="Havlak P."/>
            <person name="Hellsten U."/>
            <person name="Kuo D.H."/>
            <person name="Larsson T."/>
            <person name="Lv J."/>
            <person name="Arendt D."/>
            <person name="Savage R."/>
            <person name="Osoegawa K."/>
            <person name="de Jong P."/>
            <person name="Grimwood J."/>
            <person name="Chapman J.A."/>
            <person name="Shapiro H."/>
            <person name="Aerts A."/>
            <person name="Otillar R.P."/>
            <person name="Terry A.Y."/>
            <person name="Boore J.L."/>
            <person name="Grigoriev I.V."/>
            <person name="Lindberg D.R."/>
            <person name="Seaver E.C."/>
            <person name="Weisblat D.A."/>
            <person name="Putnam N.H."/>
            <person name="Rokhsar D.S."/>
        </authorList>
    </citation>
    <scope>NUCLEOTIDE SEQUENCE</scope>
    <source>
        <strain evidence="2 4">I ESC-2004</strain>
    </source>
</reference>
<feature type="region of interest" description="Disordered" evidence="1">
    <location>
        <begin position="487"/>
        <end position="508"/>
    </location>
</feature>
<evidence type="ECO:0000256" key="1">
    <source>
        <dbReference type="SAM" id="MobiDB-lite"/>
    </source>
</evidence>
<protein>
    <submittedName>
        <fullName evidence="2 3">Uncharacterized protein</fullName>
    </submittedName>
</protein>
<feature type="region of interest" description="Disordered" evidence="1">
    <location>
        <begin position="96"/>
        <end position="115"/>
    </location>
</feature>
<dbReference type="AlphaFoldDB" id="N1PB21"/>
<gene>
    <name evidence="2" type="ORF">CAPTEDRAFT_210381</name>
</gene>
<feature type="region of interest" description="Disordered" evidence="1">
    <location>
        <begin position="52"/>
        <end position="88"/>
    </location>
</feature>
<proteinExistence type="predicted"/>
<dbReference type="EMBL" id="KB291798">
    <property type="protein sequence ID" value="ELU18903.1"/>
    <property type="molecule type" value="Genomic_DNA"/>
</dbReference>
<sequence>MELTDTMGAQQSQVEIDNVKRLTKEGAVSQKTSVQDDVMDVSMLLGNSKRKGRLWSQNFDPAPERKEKEEEEENTSSENGSVTKKNTKMKVHFGDFSNGDHSLSEDARRQKQVHAARDSHPASLVLGRLLNINIANPFLILEDLRLASDEDLRRRDEELGHVGIKLIHKWCSSVDFKIPALSDDHIQDMIDFVEIQLKARNQVDPLTPFDAALLPARIREAYNEWRGNPSKTFKTHTQSPHDPDDIDAIIHDYFCVMYLLKPEIPNATEVEVNQEPNVVIEEVSDEGALQQPPVEIIITDHDEEKSGDISIQEATVIDWTTQNDDIALNQAVSNTEIIDDYAHNDAVDVNTFDEISQGALTNDIPRTSAVDGFDEIEEGYFTKIHYAASESSNTGSIQEDIRGSEIDSVVPNCGSMVAKVVMSCDPGDASVIINPGEEEAMSKGIISMQLNDVTDGVHFENHQYAPIDNDYTQSLGRLPIHVQRDTMHDLDNPKNRSTRPKTSPMEKYTPRYRQSGMVEKNSVMRYHPMQHPGNGRNFYNTVDSVNPWRGLENLSSNSSVTSVESRVDPSLEGKRVSASTFIYDNAVTKMSISNTLPIAVKAPKKNRQWETLEKTMVMDFD</sequence>
<reference evidence="3" key="3">
    <citation type="submission" date="2015-06" db="UniProtKB">
        <authorList>
            <consortium name="EnsemblMetazoa"/>
        </authorList>
    </citation>
    <scope>IDENTIFICATION</scope>
</reference>
<evidence type="ECO:0000313" key="2">
    <source>
        <dbReference type="EMBL" id="ELU18903.1"/>
    </source>
</evidence>